<sequence>MSEPVNLAGARRFEGQSQQQSASQLEPAKVVARNDAPQEEDDFDLAQGSELESTLDKELGRQRGQRSLLKRLFAWLLLTLIIVETVLSIVASFQASVWLGALYSSVIGLAVLLIGRLLWRELVNLKRLKVNRHHQQQAQRLLASEQIGQALPWLESVNRIQNHADFAQFKGQIAEHLSDREVMELYRDTLLVRQDEQAKQIINRYAVESAVLVSVSPLAVVDMLAVLWRGLKLVDTLADNYGLALGYMSRVRLYRSLVKQMLFVGSTELLADLAATAFGTKLLSVLSTRAAQGLSAGVLTARIGYKAMELCRPLPKLEAKPSLLRATAKRLAARLTRLDKRENEQTTENVNKD</sequence>
<dbReference type="RefSeq" id="WP_045978113.1">
    <property type="nucleotide sequence ID" value="NZ_JXXY01000001.1"/>
</dbReference>
<evidence type="ECO:0000256" key="6">
    <source>
        <dbReference type="ARBA" id="ARBA00022989"/>
    </source>
</evidence>
<dbReference type="PATRIC" id="fig|151081.8.peg.88"/>
<evidence type="ECO:0000256" key="7">
    <source>
        <dbReference type="ARBA" id="ARBA00023136"/>
    </source>
</evidence>
<dbReference type="InterPro" id="IPR021147">
    <property type="entry name" value="DUF697"/>
</dbReference>
<dbReference type="Proteomes" id="UP000033664">
    <property type="component" value="Unassembled WGS sequence"/>
</dbReference>
<dbReference type="NCBIfam" id="TIGR01620">
    <property type="entry name" value="hyp_HI0043"/>
    <property type="match status" value="1"/>
</dbReference>
<protein>
    <submittedName>
        <fullName evidence="11">TIGR01620 family protein</fullName>
    </submittedName>
</protein>
<evidence type="ECO:0000256" key="9">
    <source>
        <dbReference type="SAM" id="Phobius"/>
    </source>
</evidence>
<comment type="similarity">
    <text evidence="2">Belongs to the UPF0283 family.</text>
</comment>
<reference evidence="11" key="4">
    <citation type="submission" date="2019-09" db="EMBL/GenBank/DDBJ databases">
        <title>Co-occurence of chitin degradation, pigmentation and bioactivity in marine Pseudoalteromonas.</title>
        <authorList>
            <person name="Sonnenschein E.C."/>
            <person name="Bech P.K."/>
        </authorList>
    </citation>
    <scope>NUCLEOTIDE SEQUENCE</scope>
    <source>
        <strain evidence="11">S2897</strain>
    </source>
</reference>
<evidence type="ECO:0000256" key="5">
    <source>
        <dbReference type="ARBA" id="ARBA00022692"/>
    </source>
</evidence>
<dbReference type="InterPro" id="IPR006507">
    <property type="entry name" value="UPF0283"/>
</dbReference>
<reference evidence="11 13" key="2">
    <citation type="submission" date="2017-12" db="EMBL/GenBank/DDBJ databases">
        <authorList>
            <person name="Paulsen S."/>
            <person name="Gram L.K."/>
        </authorList>
    </citation>
    <scope>NUCLEOTIDE SEQUENCE [LARGE SCALE GENOMIC DNA]</scope>
    <source>
        <strain evidence="11 13">S2897</strain>
    </source>
</reference>
<keyword evidence="3" id="KW-1003">Cell membrane</keyword>
<dbReference type="EMBL" id="JXXZ01000004">
    <property type="protein sequence ID" value="KJZ01220.1"/>
    <property type="molecule type" value="Genomic_DNA"/>
</dbReference>
<evidence type="ECO:0000256" key="8">
    <source>
        <dbReference type="SAM" id="MobiDB-lite"/>
    </source>
</evidence>
<feature type="transmembrane region" description="Helical" evidence="9">
    <location>
        <begin position="72"/>
        <end position="91"/>
    </location>
</feature>
<organism evidence="10 12">
    <name type="scientific">Pseudoalteromonas ruthenica</name>
    <dbReference type="NCBI Taxonomy" id="151081"/>
    <lineage>
        <taxon>Bacteria</taxon>
        <taxon>Pseudomonadati</taxon>
        <taxon>Pseudomonadota</taxon>
        <taxon>Gammaproteobacteria</taxon>
        <taxon>Alteromonadales</taxon>
        <taxon>Pseudoalteromonadaceae</taxon>
        <taxon>Pseudoalteromonas</taxon>
    </lineage>
</organism>
<evidence type="ECO:0000313" key="10">
    <source>
        <dbReference type="EMBL" id="KJZ01220.1"/>
    </source>
</evidence>
<evidence type="ECO:0000256" key="4">
    <source>
        <dbReference type="ARBA" id="ARBA00022519"/>
    </source>
</evidence>
<dbReference type="PANTHER" id="PTHR39342:SF1">
    <property type="entry name" value="UPF0283 MEMBRANE PROTEIN YCJF"/>
    <property type="match status" value="1"/>
</dbReference>
<dbReference type="STRING" id="151081.TW72_05140"/>
<feature type="region of interest" description="Disordered" evidence="8">
    <location>
        <begin position="1"/>
        <end position="42"/>
    </location>
</feature>
<evidence type="ECO:0000313" key="13">
    <source>
        <dbReference type="Proteomes" id="UP000305874"/>
    </source>
</evidence>
<proteinExistence type="inferred from homology"/>
<evidence type="ECO:0000313" key="11">
    <source>
        <dbReference type="EMBL" id="TMP85709.1"/>
    </source>
</evidence>
<dbReference type="GeneID" id="58227873"/>
<keyword evidence="6 9" id="KW-1133">Transmembrane helix</keyword>
<feature type="compositionally biased region" description="Polar residues" evidence="8">
    <location>
        <begin position="15"/>
        <end position="24"/>
    </location>
</feature>
<dbReference type="AlphaFoldDB" id="A0A0F4Q1I3"/>
<dbReference type="Proteomes" id="UP000305874">
    <property type="component" value="Unassembled WGS sequence"/>
</dbReference>
<gene>
    <name evidence="11" type="ORF">CWC05_16755</name>
    <name evidence="10" type="ORF">TW72_05140</name>
</gene>
<comment type="subcellular location">
    <subcellularLocation>
        <location evidence="1">Cell inner membrane</location>
        <topology evidence="1">Multi-pass membrane protein</topology>
    </subcellularLocation>
</comment>
<reference evidence="10 12" key="1">
    <citation type="journal article" date="2015" name="BMC Genomics">
        <title>Genome mining reveals unlocked bioactive potential of marine Gram-negative bacteria.</title>
        <authorList>
            <person name="Machado H."/>
            <person name="Sonnenschein E.C."/>
            <person name="Melchiorsen J."/>
            <person name="Gram L."/>
        </authorList>
    </citation>
    <scope>NUCLEOTIDE SEQUENCE [LARGE SCALE GENOMIC DNA]</scope>
    <source>
        <strain evidence="10 12">S3137</strain>
    </source>
</reference>
<evidence type="ECO:0000313" key="12">
    <source>
        <dbReference type="Proteomes" id="UP000033664"/>
    </source>
</evidence>
<dbReference type="OrthoDB" id="958025at2"/>
<dbReference type="EMBL" id="PNCG01000019">
    <property type="protein sequence ID" value="TMP85709.1"/>
    <property type="molecule type" value="Genomic_DNA"/>
</dbReference>
<reference evidence="13" key="3">
    <citation type="submission" date="2019-06" db="EMBL/GenBank/DDBJ databases">
        <title>Co-occurence of chitin degradation, pigmentation and bioactivity in marine Pseudoalteromonas.</title>
        <authorList>
            <person name="Sonnenschein E.C."/>
            <person name="Bech P.K."/>
        </authorList>
    </citation>
    <scope>NUCLEOTIDE SEQUENCE [LARGE SCALE GENOMIC DNA]</scope>
    <source>
        <strain evidence="13">S2897</strain>
    </source>
</reference>
<dbReference type="eggNOG" id="COG3768">
    <property type="taxonomic scope" value="Bacteria"/>
</dbReference>
<evidence type="ECO:0000256" key="3">
    <source>
        <dbReference type="ARBA" id="ARBA00022475"/>
    </source>
</evidence>
<keyword evidence="5 9" id="KW-0812">Transmembrane</keyword>
<evidence type="ECO:0000256" key="2">
    <source>
        <dbReference type="ARBA" id="ARBA00008255"/>
    </source>
</evidence>
<feature type="transmembrane region" description="Helical" evidence="9">
    <location>
        <begin position="97"/>
        <end position="119"/>
    </location>
</feature>
<name>A0A0F4Q1I3_9GAMM</name>
<evidence type="ECO:0000256" key="1">
    <source>
        <dbReference type="ARBA" id="ARBA00004429"/>
    </source>
</evidence>
<keyword evidence="12" id="KW-1185">Reference proteome</keyword>
<keyword evidence="7 9" id="KW-0472">Membrane</keyword>
<accession>A0A0F4Q1I3</accession>
<dbReference type="PANTHER" id="PTHR39342">
    <property type="entry name" value="UPF0283 MEMBRANE PROTEIN YCJF"/>
    <property type="match status" value="1"/>
</dbReference>
<dbReference type="GO" id="GO:0005886">
    <property type="term" value="C:plasma membrane"/>
    <property type="evidence" value="ECO:0007669"/>
    <property type="project" value="UniProtKB-SubCell"/>
</dbReference>
<dbReference type="Pfam" id="PF05128">
    <property type="entry name" value="DUF697"/>
    <property type="match status" value="1"/>
</dbReference>
<comment type="caution">
    <text evidence="10">The sequence shown here is derived from an EMBL/GenBank/DDBJ whole genome shotgun (WGS) entry which is preliminary data.</text>
</comment>
<keyword evidence="4" id="KW-0997">Cell inner membrane</keyword>